<dbReference type="PANTHER" id="PTHR42718">
    <property type="entry name" value="MAJOR FACILITATOR SUPERFAMILY MULTIDRUG TRANSPORTER MFSC"/>
    <property type="match status" value="1"/>
</dbReference>
<organism evidence="10 11">
    <name type="scientific">Streptomyces scopuliridis RB72</name>
    <dbReference type="NCBI Taxonomy" id="1440053"/>
    <lineage>
        <taxon>Bacteria</taxon>
        <taxon>Bacillati</taxon>
        <taxon>Actinomycetota</taxon>
        <taxon>Actinomycetes</taxon>
        <taxon>Kitasatosporales</taxon>
        <taxon>Streptomycetaceae</taxon>
        <taxon>Streptomyces</taxon>
    </lineage>
</organism>
<dbReference type="InterPro" id="IPR020846">
    <property type="entry name" value="MFS_dom"/>
</dbReference>
<name>A0A2T7T5D2_9ACTN</name>
<dbReference type="Gene3D" id="1.20.1250.20">
    <property type="entry name" value="MFS general substrate transporter like domains"/>
    <property type="match status" value="1"/>
</dbReference>
<keyword evidence="2" id="KW-0813">Transport</keyword>
<evidence type="ECO:0000256" key="1">
    <source>
        <dbReference type="ARBA" id="ARBA00004651"/>
    </source>
</evidence>
<keyword evidence="6 8" id="KW-0472">Membrane</keyword>
<protein>
    <recommendedName>
        <fullName evidence="9">Major facilitator superfamily (MFS) profile domain-containing protein</fullName>
    </recommendedName>
</protein>
<dbReference type="InterPro" id="IPR011701">
    <property type="entry name" value="MFS"/>
</dbReference>
<dbReference type="EMBL" id="AZSP01000210">
    <property type="protein sequence ID" value="PVE10328.1"/>
    <property type="molecule type" value="Genomic_DNA"/>
</dbReference>
<dbReference type="GO" id="GO:0005886">
    <property type="term" value="C:plasma membrane"/>
    <property type="evidence" value="ECO:0007669"/>
    <property type="project" value="UniProtKB-SubCell"/>
</dbReference>
<evidence type="ECO:0000256" key="3">
    <source>
        <dbReference type="ARBA" id="ARBA00022475"/>
    </source>
</evidence>
<keyword evidence="11" id="KW-1185">Reference proteome</keyword>
<sequence length="260" mass="26323">MRLPPLDLPGALAVTGGLLALVYGLTAAGEYGWGDPRALVPLAVGAVPLTGFYFLEKRSAAPLVPVWILRRRTVIWGNLAGLVAFVTETSLVFLMTLYLQQVLGFSPLAAGLSFGVLGVGTILGGVLAPRVIGRYGTRATLVGGGLLQAVATASLFALGDDRGRLALLLAGTFVGGVGNMLAIVGFMVTATSGLPDSEQGTATGLATMTQQIGITMGTPIMSAVVVTAGPVRAGIGLAVLVNAAIVVAGAALAGLFLKRR</sequence>
<keyword evidence="3" id="KW-1003">Cell membrane</keyword>
<dbReference type="AlphaFoldDB" id="A0A2T7T5D2"/>
<comment type="caution">
    <text evidence="10">The sequence shown here is derived from an EMBL/GenBank/DDBJ whole genome shotgun (WGS) entry which is preliminary data.</text>
</comment>
<feature type="transmembrane region" description="Helical" evidence="8">
    <location>
        <begin position="235"/>
        <end position="257"/>
    </location>
</feature>
<evidence type="ECO:0000256" key="4">
    <source>
        <dbReference type="ARBA" id="ARBA00022692"/>
    </source>
</evidence>
<evidence type="ECO:0000313" key="11">
    <source>
        <dbReference type="Proteomes" id="UP000245992"/>
    </source>
</evidence>
<dbReference type="Pfam" id="PF07690">
    <property type="entry name" value="MFS_1"/>
    <property type="match status" value="1"/>
</dbReference>
<evidence type="ECO:0000256" key="7">
    <source>
        <dbReference type="ARBA" id="ARBA00023251"/>
    </source>
</evidence>
<keyword evidence="7" id="KW-0046">Antibiotic resistance</keyword>
<evidence type="ECO:0000313" key="10">
    <source>
        <dbReference type="EMBL" id="PVE10328.1"/>
    </source>
</evidence>
<dbReference type="GO" id="GO:0022857">
    <property type="term" value="F:transmembrane transporter activity"/>
    <property type="evidence" value="ECO:0007669"/>
    <property type="project" value="InterPro"/>
</dbReference>
<keyword evidence="5 8" id="KW-1133">Transmembrane helix</keyword>
<gene>
    <name evidence="10" type="ORF">Y717_33995</name>
</gene>
<feature type="domain" description="Major facilitator superfamily (MFS) profile" evidence="9">
    <location>
        <begin position="73"/>
        <end position="260"/>
    </location>
</feature>
<reference evidence="10 11" key="1">
    <citation type="submission" date="2013-12" db="EMBL/GenBank/DDBJ databases">
        <title>Annotated genome of Streptomyces scopuliridis.</title>
        <authorList>
            <person name="Olson J.B."/>
        </authorList>
    </citation>
    <scope>NUCLEOTIDE SEQUENCE [LARGE SCALE GENOMIC DNA]</scope>
    <source>
        <strain evidence="10 11">RB72</strain>
    </source>
</reference>
<dbReference type="PROSITE" id="PS50850">
    <property type="entry name" value="MFS"/>
    <property type="match status" value="1"/>
</dbReference>
<feature type="transmembrane region" description="Helical" evidence="8">
    <location>
        <begin position="38"/>
        <end position="55"/>
    </location>
</feature>
<dbReference type="GO" id="GO:0046677">
    <property type="term" value="P:response to antibiotic"/>
    <property type="evidence" value="ECO:0007669"/>
    <property type="project" value="UniProtKB-KW"/>
</dbReference>
<feature type="transmembrane region" description="Helical" evidence="8">
    <location>
        <begin position="165"/>
        <end position="191"/>
    </location>
</feature>
<feature type="transmembrane region" description="Helical" evidence="8">
    <location>
        <begin position="105"/>
        <end position="127"/>
    </location>
</feature>
<dbReference type="InterPro" id="IPR036259">
    <property type="entry name" value="MFS_trans_sf"/>
</dbReference>
<comment type="subcellular location">
    <subcellularLocation>
        <location evidence="1">Cell membrane</location>
        <topology evidence="1">Multi-pass membrane protein</topology>
    </subcellularLocation>
</comment>
<proteinExistence type="predicted"/>
<evidence type="ECO:0000256" key="5">
    <source>
        <dbReference type="ARBA" id="ARBA00022989"/>
    </source>
</evidence>
<dbReference type="Proteomes" id="UP000245992">
    <property type="component" value="Unassembled WGS sequence"/>
</dbReference>
<dbReference type="SUPFAM" id="SSF103473">
    <property type="entry name" value="MFS general substrate transporter"/>
    <property type="match status" value="1"/>
</dbReference>
<dbReference type="PANTHER" id="PTHR42718:SF46">
    <property type="entry name" value="BLR6921 PROTEIN"/>
    <property type="match status" value="1"/>
</dbReference>
<feature type="transmembrane region" description="Helical" evidence="8">
    <location>
        <begin position="75"/>
        <end position="99"/>
    </location>
</feature>
<evidence type="ECO:0000259" key="9">
    <source>
        <dbReference type="PROSITE" id="PS50850"/>
    </source>
</evidence>
<evidence type="ECO:0000256" key="6">
    <source>
        <dbReference type="ARBA" id="ARBA00023136"/>
    </source>
</evidence>
<accession>A0A2T7T5D2</accession>
<evidence type="ECO:0000256" key="8">
    <source>
        <dbReference type="SAM" id="Phobius"/>
    </source>
</evidence>
<keyword evidence="4 8" id="KW-0812">Transmembrane</keyword>
<dbReference type="STRING" id="1440053.GCA_000718095_06887"/>
<evidence type="ECO:0000256" key="2">
    <source>
        <dbReference type="ARBA" id="ARBA00022448"/>
    </source>
</evidence>